<dbReference type="SUPFAM" id="SSF56672">
    <property type="entry name" value="DNA/RNA polymerases"/>
    <property type="match status" value="1"/>
</dbReference>
<keyword evidence="3" id="KW-0548">Nucleotidyltransferase</keyword>
<dbReference type="PRINTS" id="PR00320">
    <property type="entry name" value="GPROTEINBRPT"/>
</dbReference>
<dbReference type="InterPro" id="IPR019775">
    <property type="entry name" value="WD40_repeat_CS"/>
</dbReference>
<evidence type="ECO:0000256" key="2">
    <source>
        <dbReference type="ARBA" id="ARBA00022679"/>
    </source>
</evidence>
<reference evidence="11" key="1">
    <citation type="submission" date="2020-05" db="EMBL/GenBank/DDBJ databases">
        <title>Mycena genomes resolve the evolution of fungal bioluminescence.</title>
        <authorList>
            <person name="Tsai I.J."/>
        </authorList>
    </citation>
    <scope>NUCLEOTIDE SEQUENCE</scope>
    <source>
        <strain evidence="11">CCC161011</strain>
    </source>
</reference>
<dbReference type="InterPro" id="IPR036322">
    <property type="entry name" value="WD40_repeat_dom_sf"/>
</dbReference>
<dbReference type="CDD" id="cd00200">
    <property type="entry name" value="WD40"/>
    <property type="match status" value="1"/>
</dbReference>
<evidence type="ECO:0000256" key="6">
    <source>
        <dbReference type="ARBA" id="ARBA00022759"/>
    </source>
</evidence>
<dbReference type="Pfam" id="PF00400">
    <property type="entry name" value="WD40"/>
    <property type="match status" value="4"/>
</dbReference>
<evidence type="ECO:0000256" key="1">
    <source>
        <dbReference type="ARBA" id="ARBA00022574"/>
    </source>
</evidence>
<dbReference type="Proteomes" id="UP000620124">
    <property type="component" value="Unassembled WGS sequence"/>
</dbReference>
<sequence length="546" mass="61497">MAKKIVSGSNDTTVHIWDAETGTALCELLEGHTNTVTSVAFSPDGKRIVSGSNDKTVCIWDAETGAALREPLKGHTDRVTSVEFSPDAKKIVSGSNDRTMCIWDAETGAALGKPLEGHTDTVTSVAFSPDGKRIVSGSNDKTVCIWDAETGAALKERLEGHTHWVTSVTFSPDGKKIGSGSEDKTVRIWDAVSGAALRELQKGHTNTVTSVALSPSAPLHWKIHNGWVSHLPSELLFWLPMPYRFGPWSPHNTLVIGQEQTLLSYENFFEDVFNRELFDSLLECQSWDHAIELILDTKPANCKVYPISPLEQKELNAFIKEGLRNTMMNDIFQDLILSRDVMVYLNNILIAHADLAQHREIIQECEFEKLSIEYLGVIISYDRVEMDPVKVAGVAAWLEPHNKKDVQQFLGFTNFYQQFIWAFLYSAQALFDLMKKGVPWDAITSEPVLVLLDESQLYQLEADSSDFTTGAVLLQPDADGKWHPVAFYSKSLSEVQHNYEIHNKEMLTIVWALEEWCHFLEGTQHLVKIWTDHKNLEYFWKAQNLN</sequence>
<keyword evidence="8 11" id="KW-0695">RNA-directed DNA polymerase</keyword>
<evidence type="ECO:0000256" key="3">
    <source>
        <dbReference type="ARBA" id="ARBA00022695"/>
    </source>
</evidence>
<keyword evidence="6" id="KW-0255">Endonuclease</keyword>
<dbReference type="GO" id="GO:0003964">
    <property type="term" value="F:RNA-directed DNA polymerase activity"/>
    <property type="evidence" value="ECO:0007669"/>
    <property type="project" value="UniProtKB-KW"/>
</dbReference>
<feature type="repeat" description="WD" evidence="9">
    <location>
        <begin position="115"/>
        <end position="156"/>
    </location>
</feature>
<dbReference type="AlphaFoldDB" id="A0A8H7CXQ2"/>
<evidence type="ECO:0000256" key="4">
    <source>
        <dbReference type="ARBA" id="ARBA00022722"/>
    </source>
</evidence>
<dbReference type="SMART" id="SM00320">
    <property type="entry name" value="WD40"/>
    <property type="match status" value="4"/>
</dbReference>
<keyword evidence="12" id="KW-1185">Reference proteome</keyword>
<keyword evidence="1 9" id="KW-0853">WD repeat</keyword>
<dbReference type="InterPro" id="IPR001680">
    <property type="entry name" value="WD40_rpt"/>
</dbReference>
<dbReference type="InterPro" id="IPR050349">
    <property type="entry name" value="WD_LIS1/nudF_dynein_reg"/>
</dbReference>
<protein>
    <submittedName>
        <fullName evidence="11">Reverse transcriptase-RNase H-integrase</fullName>
    </submittedName>
</protein>
<dbReference type="OrthoDB" id="538223at2759"/>
<dbReference type="InterPro" id="IPR041373">
    <property type="entry name" value="RT_RNaseH"/>
</dbReference>
<dbReference type="Gene3D" id="3.30.70.270">
    <property type="match status" value="2"/>
</dbReference>
<keyword evidence="2" id="KW-0808">Transferase</keyword>
<evidence type="ECO:0000256" key="8">
    <source>
        <dbReference type="ARBA" id="ARBA00022918"/>
    </source>
</evidence>
<feature type="domain" description="Reverse transcriptase RNase H-like" evidence="10">
    <location>
        <begin position="455"/>
        <end position="544"/>
    </location>
</feature>
<accession>A0A8H7CXQ2</accession>
<feature type="repeat" description="WD" evidence="9">
    <location>
        <begin position="158"/>
        <end position="199"/>
    </location>
</feature>
<dbReference type="FunFam" id="3.10.20.370:FF:000001">
    <property type="entry name" value="Retrovirus-related Pol polyprotein from transposon 17.6-like protein"/>
    <property type="match status" value="1"/>
</dbReference>
<keyword evidence="7" id="KW-0378">Hydrolase</keyword>
<evidence type="ECO:0000256" key="5">
    <source>
        <dbReference type="ARBA" id="ARBA00022737"/>
    </source>
</evidence>
<evidence type="ECO:0000256" key="9">
    <source>
        <dbReference type="PROSITE-ProRule" id="PRU00221"/>
    </source>
</evidence>
<name>A0A8H7CXQ2_9AGAR</name>
<feature type="repeat" description="WD" evidence="9">
    <location>
        <begin position="72"/>
        <end position="113"/>
    </location>
</feature>
<dbReference type="GO" id="GO:0016787">
    <property type="term" value="F:hydrolase activity"/>
    <property type="evidence" value="ECO:0007669"/>
    <property type="project" value="UniProtKB-KW"/>
</dbReference>
<organism evidence="11 12">
    <name type="scientific">Mycena venus</name>
    <dbReference type="NCBI Taxonomy" id="2733690"/>
    <lineage>
        <taxon>Eukaryota</taxon>
        <taxon>Fungi</taxon>
        <taxon>Dikarya</taxon>
        <taxon>Basidiomycota</taxon>
        <taxon>Agaricomycotina</taxon>
        <taxon>Agaricomycetes</taxon>
        <taxon>Agaricomycetidae</taxon>
        <taxon>Agaricales</taxon>
        <taxon>Marasmiineae</taxon>
        <taxon>Mycenaceae</taxon>
        <taxon>Mycena</taxon>
    </lineage>
</organism>
<dbReference type="EMBL" id="JACAZI010000009">
    <property type="protein sequence ID" value="KAF7352032.1"/>
    <property type="molecule type" value="Genomic_DNA"/>
</dbReference>
<comment type="caution">
    <text evidence="11">The sequence shown here is derived from an EMBL/GenBank/DDBJ whole genome shotgun (WGS) entry which is preliminary data.</text>
</comment>
<dbReference type="InterPro" id="IPR043502">
    <property type="entry name" value="DNA/RNA_pol_sf"/>
</dbReference>
<feature type="repeat" description="WD" evidence="9">
    <location>
        <begin position="1"/>
        <end position="27"/>
    </location>
</feature>
<gene>
    <name evidence="11" type="ORF">MVEN_01165500</name>
</gene>
<dbReference type="InterPro" id="IPR020472">
    <property type="entry name" value="WD40_PAC1"/>
</dbReference>
<evidence type="ECO:0000256" key="7">
    <source>
        <dbReference type="ARBA" id="ARBA00022801"/>
    </source>
</evidence>
<evidence type="ECO:0000313" key="12">
    <source>
        <dbReference type="Proteomes" id="UP000620124"/>
    </source>
</evidence>
<dbReference type="PROSITE" id="PS50294">
    <property type="entry name" value="WD_REPEATS_REGION"/>
    <property type="match status" value="4"/>
</dbReference>
<keyword evidence="5" id="KW-0677">Repeat</keyword>
<evidence type="ECO:0000259" key="10">
    <source>
        <dbReference type="Pfam" id="PF17917"/>
    </source>
</evidence>
<keyword evidence="4" id="KW-0540">Nuclease</keyword>
<dbReference type="Gene3D" id="3.10.20.370">
    <property type="match status" value="1"/>
</dbReference>
<dbReference type="CDD" id="cd09274">
    <property type="entry name" value="RNase_HI_RT_Ty3"/>
    <property type="match status" value="1"/>
</dbReference>
<dbReference type="GO" id="GO:0004519">
    <property type="term" value="F:endonuclease activity"/>
    <property type="evidence" value="ECO:0007669"/>
    <property type="project" value="UniProtKB-KW"/>
</dbReference>
<dbReference type="SUPFAM" id="SSF50978">
    <property type="entry name" value="WD40 repeat-like"/>
    <property type="match status" value="1"/>
</dbReference>
<proteinExistence type="predicted"/>
<dbReference type="Pfam" id="PF17917">
    <property type="entry name" value="RT_RNaseH"/>
    <property type="match status" value="1"/>
</dbReference>
<feature type="repeat" description="WD" evidence="9">
    <location>
        <begin position="29"/>
        <end position="70"/>
    </location>
</feature>
<dbReference type="Gene3D" id="2.130.10.10">
    <property type="entry name" value="YVTN repeat-like/Quinoprotein amine dehydrogenase"/>
    <property type="match status" value="2"/>
</dbReference>
<dbReference type="PROSITE" id="PS50082">
    <property type="entry name" value="WD_REPEATS_2"/>
    <property type="match status" value="5"/>
</dbReference>
<evidence type="ECO:0000313" key="11">
    <source>
        <dbReference type="EMBL" id="KAF7352032.1"/>
    </source>
</evidence>
<dbReference type="PANTHER" id="PTHR44129">
    <property type="entry name" value="WD REPEAT-CONTAINING PROTEIN POP1"/>
    <property type="match status" value="1"/>
</dbReference>
<dbReference type="PROSITE" id="PS00678">
    <property type="entry name" value="WD_REPEATS_1"/>
    <property type="match status" value="4"/>
</dbReference>
<dbReference type="InterPro" id="IPR015943">
    <property type="entry name" value="WD40/YVTN_repeat-like_dom_sf"/>
</dbReference>
<dbReference type="InterPro" id="IPR043128">
    <property type="entry name" value="Rev_trsase/Diguanyl_cyclase"/>
</dbReference>